<evidence type="ECO:0000313" key="1">
    <source>
        <dbReference type="EMBL" id="JAD18793.1"/>
    </source>
</evidence>
<proteinExistence type="predicted"/>
<sequence length="60" mass="6852">MAPCIIYSKYRIDITRKAELHECKAPIYKPTPTMLGRLVADELRKGKASLQTKFGNLRSE</sequence>
<protein>
    <submittedName>
        <fullName evidence="1">Uncharacterized protein</fullName>
    </submittedName>
</protein>
<organism evidence="1">
    <name type="scientific">Arundo donax</name>
    <name type="common">Giant reed</name>
    <name type="synonym">Donax arundinaceus</name>
    <dbReference type="NCBI Taxonomy" id="35708"/>
    <lineage>
        <taxon>Eukaryota</taxon>
        <taxon>Viridiplantae</taxon>
        <taxon>Streptophyta</taxon>
        <taxon>Embryophyta</taxon>
        <taxon>Tracheophyta</taxon>
        <taxon>Spermatophyta</taxon>
        <taxon>Magnoliopsida</taxon>
        <taxon>Liliopsida</taxon>
        <taxon>Poales</taxon>
        <taxon>Poaceae</taxon>
        <taxon>PACMAD clade</taxon>
        <taxon>Arundinoideae</taxon>
        <taxon>Arundineae</taxon>
        <taxon>Arundo</taxon>
    </lineage>
</organism>
<reference evidence="1" key="1">
    <citation type="submission" date="2014-09" db="EMBL/GenBank/DDBJ databases">
        <authorList>
            <person name="Magalhaes I.L.F."/>
            <person name="Oliveira U."/>
            <person name="Santos F.R."/>
            <person name="Vidigal T.H.D.A."/>
            <person name="Brescovit A.D."/>
            <person name="Santos A.J."/>
        </authorList>
    </citation>
    <scope>NUCLEOTIDE SEQUENCE</scope>
    <source>
        <tissue evidence="1">Shoot tissue taken approximately 20 cm above the soil surface</tissue>
    </source>
</reference>
<dbReference type="EMBL" id="GBRH01279102">
    <property type="protein sequence ID" value="JAD18793.1"/>
    <property type="molecule type" value="Transcribed_RNA"/>
</dbReference>
<name>A0A0A8Y1A2_ARUDO</name>
<dbReference type="AlphaFoldDB" id="A0A0A8Y1A2"/>
<accession>A0A0A8Y1A2</accession>
<reference evidence="1" key="2">
    <citation type="journal article" date="2015" name="Data Brief">
        <title>Shoot transcriptome of the giant reed, Arundo donax.</title>
        <authorList>
            <person name="Barrero R.A."/>
            <person name="Guerrero F.D."/>
            <person name="Moolhuijzen P."/>
            <person name="Goolsby J.A."/>
            <person name="Tidwell J."/>
            <person name="Bellgard S.E."/>
            <person name="Bellgard M.I."/>
        </authorList>
    </citation>
    <scope>NUCLEOTIDE SEQUENCE</scope>
    <source>
        <tissue evidence="1">Shoot tissue taken approximately 20 cm above the soil surface</tissue>
    </source>
</reference>